<evidence type="ECO:0000256" key="1">
    <source>
        <dbReference type="SAM" id="SignalP"/>
    </source>
</evidence>
<evidence type="ECO:0000313" key="3">
    <source>
        <dbReference type="Proteomes" id="UP001620645"/>
    </source>
</evidence>
<feature type="chain" id="PRO_5044860070" evidence="1">
    <location>
        <begin position="18"/>
        <end position="211"/>
    </location>
</feature>
<organism evidence="2 3">
    <name type="scientific">Heterodera schachtii</name>
    <name type="common">Sugarbeet cyst nematode worm</name>
    <name type="synonym">Tylenchus schachtii</name>
    <dbReference type="NCBI Taxonomy" id="97005"/>
    <lineage>
        <taxon>Eukaryota</taxon>
        <taxon>Metazoa</taxon>
        <taxon>Ecdysozoa</taxon>
        <taxon>Nematoda</taxon>
        <taxon>Chromadorea</taxon>
        <taxon>Rhabditida</taxon>
        <taxon>Tylenchina</taxon>
        <taxon>Tylenchomorpha</taxon>
        <taxon>Tylenchoidea</taxon>
        <taxon>Heteroderidae</taxon>
        <taxon>Heteroderinae</taxon>
        <taxon>Heterodera</taxon>
    </lineage>
</organism>
<protein>
    <submittedName>
        <fullName evidence="2">Uncharacterized protein</fullName>
    </submittedName>
</protein>
<feature type="signal peptide" evidence="1">
    <location>
        <begin position="1"/>
        <end position="17"/>
    </location>
</feature>
<dbReference type="Proteomes" id="UP001620645">
    <property type="component" value="Unassembled WGS sequence"/>
</dbReference>
<dbReference type="EMBL" id="JBICCN010000242">
    <property type="protein sequence ID" value="KAL3084103.1"/>
    <property type="molecule type" value="Genomic_DNA"/>
</dbReference>
<accession>A0ABD2IWS4</accession>
<keyword evidence="1" id="KW-0732">Signal</keyword>
<sequence>MNFFLLFLVLCIIGIESIENECVGKAQCCRVYEVGTLLENKYKDKLKNCLYDHQYCITTYCFKDDRGDRYLTYYSCDSTDNGTLCAEHVALWLSIEFCEDKTGSTQEECRGSRNKDPKSFERKYGGYKCNGCTISGKYAGNKDFLVDLPAAKATTKDSKNGGQQKLDIFVPYNISGIGNDCADFVHSSFIGVIGIAFLAIIETSFCGHLLT</sequence>
<dbReference type="AlphaFoldDB" id="A0ABD2IWS4"/>
<gene>
    <name evidence="2" type="ORF">niasHS_008742</name>
</gene>
<comment type="caution">
    <text evidence="2">The sequence shown here is derived from an EMBL/GenBank/DDBJ whole genome shotgun (WGS) entry which is preliminary data.</text>
</comment>
<evidence type="ECO:0000313" key="2">
    <source>
        <dbReference type="EMBL" id="KAL3084103.1"/>
    </source>
</evidence>
<reference evidence="2 3" key="1">
    <citation type="submission" date="2024-10" db="EMBL/GenBank/DDBJ databases">
        <authorList>
            <person name="Kim D."/>
        </authorList>
    </citation>
    <scope>NUCLEOTIDE SEQUENCE [LARGE SCALE GENOMIC DNA]</scope>
    <source>
        <strain evidence="2">Taebaek</strain>
    </source>
</reference>
<name>A0ABD2IWS4_HETSC</name>
<keyword evidence="3" id="KW-1185">Reference proteome</keyword>
<proteinExistence type="predicted"/>